<dbReference type="Proteomes" id="UP000193642">
    <property type="component" value="Unassembled WGS sequence"/>
</dbReference>
<accession>A0A1Y2CYR1</accession>
<name>A0A1Y2CYR1_9FUNG</name>
<dbReference type="PANTHER" id="PTHR12358:SF31">
    <property type="entry name" value="ACYLGLYCEROL KINASE, MITOCHONDRIAL"/>
    <property type="match status" value="1"/>
</dbReference>
<feature type="domain" description="DAGKc" evidence="2">
    <location>
        <begin position="118"/>
        <end position="255"/>
    </location>
</feature>
<dbReference type="Gene3D" id="3.40.50.10330">
    <property type="entry name" value="Probable inorganic polyphosphate/atp-NAD kinase, domain 1"/>
    <property type="match status" value="1"/>
</dbReference>
<organism evidence="3 4">
    <name type="scientific">Rhizoclosmatium globosum</name>
    <dbReference type="NCBI Taxonomy" id="329046"/>
    <lineage>
        <taxon>Eukaryota</taxon>
        <taxon>Fungi</taxon>
        <taxon>Fungi incertae sedis</taxon>
        <taxon>Chytridiomycota</taxon>
        <taxon>Chytridiomycota incertae sedis</taxon>
        <taxon>Chytridiomycetes</taxon>
        <taxon>Chytridiales</taxon>
        <taxon>Chytriomycetaceae</taxon>
        <taxon>Rhizoclosmatium</taxon>
    </lineage>
</organism>
<dbReference type="GO" id="GO:0016020">
    <property type="term" value="C:membrane"/>
    <property type="evidence" value="ECO:0007669"/>
    <property type="project" value="TreeGrafter"/>
</dbReference>
<dbReference type="Gene3D" id="2.60.200.40">
    <property type="match status" value="1"/>
</dbReference>
<evidence type="ECO:0000256" key="1">
    <source>
        <dbReference type="SAM" id="MobiDB-lite"/>
    </source>
</evidence>
<evidence type="ECO:0000313" key="3">
    <source>
        <dbReference type="EMBL" id="ORY51475.1"/>
    </source>
</evidence>
<dbReference type="STRING" id="329046.A0A1Y2CYR1"/>
<dbReference type="InterPro" id="IPR050187">
    <property type="entry name" value="Lipid_Phosphate_FormReg"/>
</dbReference>
<dbReference type="GO" id="GO:0016773">
    <property type="term" value="F:phosphotransferase activity, alcohol group as acceptor"/>
    <property type="evidence" value="ECO:0007669"/>
    <property type="project" value="UniProtKB-ARBA"/>
</dbReference>
<dbReference type="GO" id="GO:0046512">
    <property type="term" value="P:sphingosine biosynthetic process"/>
    <property type="evidence" value="ECO:0007669"/>
    <property type="project" value="TreeGrafter"/>
</dbReference>
<dbReference type="PANTHER" id="PTHR12358">
    <property type="entry name" value="SPHINGOSINE KINASE"/>
    <property type="match status" value="1"/>
</dbReference>
<dbReference type="SMART" id="SM00046">
    <property type="entry name" value="DAGKc"/>
    <property type="match status" value="1"/>
</dbReference>
<dbReference type="GO" id="GO:0005737">
    <property type="term" value="C:cytoplasm"/>
    <property type="evidence" value="ECO:0007669"/>
    <property type="project" value="TreeGrafter"/>
</dbReference>
<evidence type="ECO:0000313" key="4">
    <source>
        <dbReference type="Proteomes" id="UP000193642"/>
    </source>
</evidence>
<gene>
    <name evidence="3" type="ORF">BCR33DRAFT_712521</name>
</gene>
<dbReference type="OrthoDB" id="3853857at2759"/>
<dbReference type="AlphaFoldDB" id="A0A1Y2CYR1"/>
<keyword evidence="4" id="KW-1185">Reference proteome</keyword>
<dbReference type="EMBL" id="MCGO01000005">
    <property type="protein sequence ID" value="ORY51475.1"/>
    <property type="molecule type" value="Genomic_DNA"/>
</dbReference>
<dbReference type="GO" id="GO:0001727">
    <property type="term" value="F:lipid kinase activity"/>
    <property type="evidence" value="ECO:0007669"/>
    <property type="project" value="UniProtKB-ARBA"/>
</dbReference>
<dbReference type="InterPro" id="IPR016064">
    <property type="entry name" value="NAD/diacylglycerol_kinase_sf"/>
</dbReference>
<dbReference type="SUPFAM" id="SSF111331">
    <property type="entry name" value="NAD kinase/diacylglycerol kinase-like"/>
    <property type="match status" value="1"/>
</dbReference>
<dbReference type="Pfam" id="PF00781">
    <property type="entry name" value="DAGK_cat"/>
    <property type="match status" value="1"/>
</dbReference>
<protein>
    <recommendedName>
        <fullName evidence="2">DAGKc domain-containing protein</fullName>
    </recommendedName>
</protein>
<evidence type="ECO:0000259" key="2">
    <source>
        <dbReference type="PROSITE" id="PS50146"/>
    </source>
</evidence>
<dbReference type="InterPro" id="IPR017438">
    <property type="entry name" value="ATP-NAD_kinase_N"/>
</dbReference>
<comment type="caution">
    <text evidence="3">The sequence shown here is derived from an EMBL/GenBank/DDBJ whole genome shotgun (WGS) entry which is preliminary data.</text>
</comment>
<dbReference type="PROSITE" id="PS50146">
    <property type="entry name" value="DAGK"/>
    <property type="match status" value="1"/>
</dbReference>
<dbReference type="InterPro" id="IPR001206">
    <property type="entry name" value="Diacylglycerol_kinase_cat_dom"/>
</dbReference>
<reference evidence="3 4" key="1">
    <citation type="submission" date="2016-07" db="EMBL/GenBank/DDBJ databases">
        <title>Pervasive Adenine N6-methylation of Active Genes in Fungi.</title>
        <authorList>
            <consortium name="DOE Joint Genome Institute"/>
            <person name="Mondo S.J."/>
            <person name="Dannebaum R.O."/>
            <person name="Kuo R.C."/>
            <person name="Labutti K."/>
            <person name="Haridas S."/>
            <person name="Kuo A."/>
            <person name="Salamov A."/>
            <person name="Ahrendt S.R."/>
            <person name="Lipzen A."/>
            <person name="Sullivan W."/>
            <person name="Andreopoulos W.B."/>
            <person name="Clum A."/>
            <person name="Lindquist E."/>
            <person name="Daum C."/>
            <person name="Ramamoorthy G.K."/>
            <person name="Gryganskyi A."/>
            <person name="Culley D."/>
            <person name="Magnuson J.K."/>
            <person name="James T.Y."/>
            <person name="O'Malley M.A."/>
            <person name="Stajich J.E."/>
            <person name="Spatafora J.W."/>
            <person name="Visel A."/>
            <person name="Grigoriev I.V."/>
        </authorList>
    </citation>
    <scope>NUCLEOTIDE SEQUENCE [LARGE SCALE GENOMIC DNA]</scope>
    <source>
        <strain evidence="3 4">JEL800</strain>
    </source>
</reference>
<feature type="region of interest" description="Disordered" evidence="1">
    <location>
        <begin position="16"/>
        <end position="35"/>
    </location>
</feature>
<sequence>MAQGSKVSLAVSVLSRLSASGPSRPRPRPPTTHSVPARLVFAATTSDTSSENATGTTTTRATLHFLVTATFPPTKEKPPTRTSATFEFASSVQYNEAMAAFKRAGIACPQFDAQAGLAPRKPVYFFVNPFGGVKEAVKIFDSLINPMLETAGIPFERLDTQFKGHAEEVVQKVDYTKYSALVAVSGDGVLHEVVNGIMSRRDWRAARTVPIGTIGAGSSNAMNPNLGHHFPEYGILSIIKNTTRPMDIISITFHESRKVVYSHLNMAWTYIADLDIESDQFRWMGREKTTLSALNRLFRLRKYRANIGILPLDLSPRHDQDLDPTKLDPIQTDPTDTTTFYGPTRYFTHNHAATDQTTFPLQITPAQTPLYYFTANNLPYISSTFKASNNVTMASSCMEVTYNSERKVSRMGMIQSLLNERVPDDLKAMGVTSVQARAFRLDPLGWGWGMHEWKRGSEEVEKGKLIKDVGGHIAISGEPYSMESVTVEAHDKMINMICASWLDED</sequence>
<proteinExistence type="predicted"/>